<sequence>VPEPEALPDLSAAQVRLRGLKGGATTQRLRPLAVRLDCSTGTQWREAPAARAWACPVLLEGRTWNHCRPREEEPDPGSA</sequence>
<evidence type="ECO:0000313" key="1">
    <source>
        <dbReference type="EMBL" id="JAC80805.1"/>
    </source>
</evidence>
<dbReference type="AlphaFoldDB" id="A0A061SD50"/>
<organism evidence="1">
    <name type="scientific">Tetraselmis sp. GSL018</name>
    <dbReference type="NCBI Taxonomy" id="582737"/>
    <lineage>
        <taxon>Eukaryota</taxon>
        <taxon>Viridiplantae</taxon>
        <taxon>Chlorophyta</taxon>
        <taxon>core chlorophytes</taxon>
        <taxon>Chlorodendrophyceae</taxon>
        <taxon>Chlorodendrales</taxon>
        <taxon>Chlorodendraceae</taxon>
        <taxon>Tetraselmis</taxon>
    </lineage>
</organism>
<feature type="non-terminal residue" evidence="1">
    <location>
        <position position="79"/>
    </location>
</feature>
<feature type="non-terminal residue" evidence="1">
    <location>
        <position position="1"/>
    </location>
</feature>
<name>A0A061SD50_9CHLO</name>
<protein>
    <submittedName>
        <fullName evidence="1">Uncharacterized protein</fullName>
    </submittedName>
</protein>
<accession>A0A061SD50</accession>
<reference evidence="1" key="1">
    <citation type="submission" date="2014-05" db="EMBL/GenBank/DDBJ databases">
        <title>The transcriptome of the halophilic microalga Tetraselmis sp. GSL018 isolated from the Great Salt Lake, Utah.</title>
        <authorList>
            <person name="Jinkerson R.E."/>
            <person name="D'Adamo S."/>
            <person name="Posewitz M.C."/>
        </authorList>
    </citation>
    <scope>NUCLEOTIDE SEQUENCE</scope>
    <source>
        <strain evidence="1">GSL018</strain>
    </source>
</reference>
<gene>
    <name evidence="1" type="ORF">TSPGSL018_9424</name>
</gene>
<proteinExistence type="predicted"/>
<dbReference type="EMBL" id="GBEZ01004410">
    <property type="protein sequence ID" value="JAC80805.1"/>
    <property type="molecule type" value="Transcribed_RNA"/>
</dbReference>